<organism evidence="1">
    <name type="scientific">marine metagenome</name>
    <dbReference type="NCBI Taxonomy" id="408172"/>
    <lineage>
        <taxon>unclassified sequences</taxon>
        <taxon>metagenomes</taxon>
        <taxon>ecological metagenomes</taxon>
    </lineage>
</organism>
<protein>
    <submittedName>
        <fullName evidence="1">Uncharacterized protein</fullName>
    </submittedName>
</protein>
<name>A0A381TKU3_9ZZZZ</name>
<dbReference type="SUPFAM" id="SSF55298">
    <property type="entry name" value="YjgF-like"/>
    <property type="match status" value="1"/>
</dbReference>
<sequence length="120" mass="13610">MPSGYSQGIAVRGTQIFVAGQIGWTSEGFFESDEFWQQTRQALKNTVSILSEAGAKPEHIVRMTWYITDCQEYLSQLKQVGEVYREIIGVHFPVMTIVEISKLLEKRAKLEIETTAVIPE</sequence>
<dbReference type="EMBL" id="UINC01004728">
    <property type="protein sequence ID" value="SVA16439.1"/>
    <property type="molecule type" value="Genomic_DNA"/>
</dbReference>
<evidence type="ECO:0000313" key="1">
    <source>
        <dbReference type="EMBL" id="SVA16439.1"/>
    </source>
</evidence>
<dbReference type="PANTHER" id="PTHR43857">
    <property type="entry name" value="BLR7761 PROTEIN"/>
    <property type="match status" value="1"/>
</dbReference>
<gene>
    <name evidence="1" type="ORF">METZ01_LOCUS69293</name>
</gene>
<dbReference type="Pfam" id="PF01042">
    <property type="entry name" value="Ribonuc_L-PSP"/>
    <property type="match status" value="1"/>
</dbReference>
<reference evidence="1" key="1">
    <citation type="submission" date="2018-05" db="EMBL/GenBank/DDBJ databases">
        <authorList>
            <person name="Lanie J.A."/>
            <person name="Ng W.-L."/>
            <person name="Kazmierczak K.M."/>
            <person name="Andrzejewski T.M."/>
            <person name="Davidsen T.M."/>
            <person name="Wayne K.J."/>
            <person name="Tettelin H."/>
            <person name="Glass J.I."/>
            <person name="Rusch D."/>
            <person name="Podicherti R."/>
            <person name="Tsui H.-C.T."/>
            <person name="Winkler M.E."/>
        </authorList>
    </citation>
    <scope>NUCLEOTIDE SEQUENCE</scope>
</reference>
<accession>A0A381TKU3</accession>
<proteinExistence type="predicted"/>
<dbReference type="InterPro" id="IPR035959">
    <property type="entry name" value="RutC-like_sf"/>
</dbReference>
<dbReference type="PANTHER" id="PTHR43857:SF1">
    <property type="entry name" value="YJGH FAMILY PROTEIN"/>
    <property type="match status" value="1"/>
</dbReference>
<dbReference type="AlphaFoldDB" id="A0A381TKU3"/>
<dbReference type="Gene3D" id="3.30.1330.40">
    <property type="entry name" value="RutC-like"/>
    <property type="match status" value="1"/>
</dbReference>
<dbReference type="InterPro" id="IPR006175">
    <property type="entry name" value="YjgF/YER057c/UK114"/>
</dbReference>
<dbReference type="CDD" id="cd00448">
    <property type="entry name" value="YjgF_YER057c_UK114_family"/>
    <property type="match status" value="1"/>
</dbReference>